<sequence>MKVGLCYRDFIHGEWIEEIFPNIDFIEIMPDITNVKTMDKLVELSKSHEVEIGFHCLKSSLGSKEGIHIPSLENYYYQYKYCNADYFSDHVAFSHIQGRYLSTVNAIPYSNEYVDILVNNLESLQGYFENLILIENITQNELNKENQFSEGRFFSEVMKKTPGNVKVMFDITNAYVTAINNNIDFLTYISDFPFEDIVCVHVSGYEKLPNGKLRDSHSQTLDTEIIEATKLVLDKCKPKYLLLERDFGVETLRDTLVDIDKLNGIATEHLIFK</sequence>
<dbReference type="SUPFAM" id="SSF51658">
    <property type="entry name" value="Xylose isomerase-like"/>
    <property type="match status" value="1"/>
</dbReference>
<dbReference type="PANTHER" id="PTHR42194">
    <property type="entry name" value="UPF0276 PROTEIN HI_1600"/>
    <property type="match status" value="1"/>
</dbReference>
<dbReference type="InterPro" id="IPR036237">
    <property type="entry name" value="Xyl_isomerase-like_sf"/>
</dbReference>
<proteinExistence type="predicted"/>
<comment type="caution">
    <text evidence="1">The sequence shown here is derived from an EMBL/GenBank/DDBJ whole genome shotgun (WGS) entry which is preliminary data.</text>
</comment>
<name>A0A0D6Z6M9_9BACI</name>
<dbReference type="RefSeq" id="WP_052807078.1">
    <property type="nucleotide sequence ID" value="NZ_JXIQ01000142.1"/>
</dbReference>
<accession>A0A0D6Z6M9</accession>
<dbReference type="PATRIC" id="fig|285983.3.peg.2384"/>
<keyword evidence="2" id="KW-1185">Reference proteome</keyword>
<gene>
    <name evidence="1" type="ORF">UB32_16345</name>
</gene>
<evidence type="ECO:0000313" key="2">
    <source>
        <dbReference type="Proteomes" id="UP000032512"/>
    </source>
</evidence>
<dbReference type="Proteomes" id="UP000032512">
    <property type="component" value="Unassembled WGS sequence"/>
</dbReference>
<dbReference type="AlphaFoldDB" id="A0A0D6Z6M9"/>
<organism evidence="1 2">
    <name type="scientific">Mesobacillus subterraneus</name>
    <dbReference type="NCBI Taxonomy" id="285983"/>
    <lineage>
        <taxon>Bacteria</taxon>
        <taxon>Bacillati</taxon>
        <taxon>Bacillota</taxon>
        <taxon>Bacilli</taxon>
        <taxon>Bacillales</taxon>
        <taxon>Bacillaceae</taxon>
        <taxon>Mesobacillus</taxon>
    </lineage>
</organism>
<dbReference type="Gene3D" id="3.20.20.150">
    <property type="entry name" value="Divalent-metal-dependent TIM barrel enzymes"/>
    <property type="match status" value="1"/>
</dbReference>
<protein>
    <recommendedName>
        <fullName evidence="3">DUF692 domain-containing protein</fullName>
    </recommendedName>
</protein>
<evidence type="ECO:0008006" key="3">
    <source>
        <dbReference type="Google" id="ProtNLM"/>
    </source>
</evidence>
<reference evidence="1 2" key="1">
    <citation type="submission" date="2015-01" db="EMBL/GenBank/DDBJ databases">
        <title>Draft genome sequences of the supercritical CO2 tolerant bacteria Bacillus subterraneus MITOT1 and Bacillus cereus MIT0214.</title>
        <authorList>
            <person name="Peet K.C."/>
            <person name="Thompson J.R."/>
        </authorList>
    </citation>
    <scope>NUCLEOTIDE SEQUENCE [LARGE SCALE GENOMIC DNA]</scope>
    <source>
        <strain evidence="1 2">MITOT1</strain>
    </source>
</reference>
<dbReference type="PANTHER" id="PTHR42194:SF1">
    <property type="entry name" value="UPF0276 PROTEIN HI_1600"/>
    <property type="match status" value="1"/>
</dbReference>
<evidence type="ECO:0000313" key="1">
    <source>
        <dbReference type="EMBL" id="KIY20955.1"/>
    </source>
</evidence>
<dbReference type="Pfam" id="PF05114">
    <property type="entry name" value="MbnB_TglH_ChrH"/>
    <property type="match status" value="1"/>
</dbReference>
<dbReference type="InterPro" id="IPR007801">
    <property type="entry name" value="MbnB/TglH/ChrH"/>
</dbReference>
<dbReference type="EMBL" id="JXIQ01000142">
    <property type="protein sequence ID" value="KIY20955.1"/>
    <property type="molecule type" value="Genomic_DNA"/>
</dbReference>